<sequence length="97" mass="10892">MSGQQHLVPAQAERILREKEALCWLAMTTRNLKPTRDRSVSRSLMVTLGGLLPTFNCFRSQDQWGQLREHAASGVYRQAVVGTPDWRLAELLVALTG</sequence>
<reference evidence="1 2" key="1">
    <citation type="submission" date="2016-06" db="EMBL/GenBank/DDBJ databases">
        <authorList>
            <person name="Kjaerup R.B."/>
            <person name="Dalgaard T.S."/>
            <person name="Juul-Madsen H.R."/>
        </authorList>
    </citation>
    <scope>NUCLEOTIDE SEQUENCE [LARGE SCALE GENOMIC DNA]</scope>
    <source>
        <strain evidence="1 2">Pb300</strain>
    </source>
</reference>
<dbReference type="EMBL" id="LZYO01000061">
    <property type="protein sequence ID" value="ODH38896.1"/>
    <property type="molecule type" value="Genomic_DNA"/>
</dbReference>
<organism evidence="1 2">
    <name type="scientific">Paracoccidioides brasiliensis</name>
    <dbReference type="NCBI Taxonomy" id="121759"/>
    <lineage>
        <taxon>Eukaryota</taxon>
        <taxon>Fungi</taxon>
        <taxon>Dikarya</taxon>
        <taxon>Ascomycota</taxon>
        <taxon>Pezizomycotina</taxon>
        <taxon>Eurotiomycetes</taxon>
        <taxon>Eurotiomycetidae</taxon>
        <taxon>Onygenales</taxon>
        <taxon>Ajellomycetaceae</taxon>
        <taxon>Paracoccidioides</taxon>
    </lineage>
</organism>
<evidence type="ECO:0000313" key="2">
    <source>
        <dbReference type="Proteomes" id="UP000242814"/>
    </source>
</evidence>
<dbReference type="AlphaFoldDB" id="A0A1D2JJM0"/>
<gene>
    <name evidence="1" type="ORF">ACO22_02130</name>
</gene>
<dbReference type="Proteomes" id="UP000242814">
    <property type="component" value="Unassembled WGS sequence"/>
</dbReference>
<name>A0A1D2JJM0_PARBR</name>
<accession>A0A1D2JJM0</accession>
<comment type="caution">
    <text evidence="1">The sequence shown here is derived from an EMBL/GenBank/DDBJ whole genome shotgun (WGS) entry which is preliminary data.</text>
</comment>
<proteinExistence type="predicted"/>
<evidence type="ECO:0000313" key="1">
    <source>
        <dbReference type="EMBL" id="ODH38896.1"/>
    </source>
</evidence>
<protein>
    <submittedName>
        <fullName evidence="1">Uncharacterized protein</fullName>
    </submittedName>
</protein>